<sequence length="751" mass="82650">MDARTEVSDATEASIRPRIAQLPASCDPPQPNAAVKQLVWVIFGGTGQMGHTLVNSALAHGDLVTSVGRVFETSLNDMETIHENCLGALCDVRARESVNRVIERTLQRFGRIDIVVNCSGYGVIGACEDQDEHDIRNQFETNFMGTLHIIHATLPYFRRQNAGRYLIFSSTSGALGVPGLGPYCATKYAVEGLIEAMLYETDAFNIKATLIEPGHVRPEEPEIQDSTLPTSWGHFLVKPPSETYSNPTAPALHARRIVQWLGDKYRPTSAIKCAELVWQLGHCSYPPLRLLLGSYAIESIRDRMRSVTEELEDWKHLNFPAGPEDDREAGEEAAMPDANEAASADPRFNFHDRFVDRPVGTMTDKKNEDYVVRMGDDNYDKNEKPSFQPRSPPPMAYGSSQLHSLEQLEKSPPLSIAAYCLSSISMTVVNKYVVSGSFWNLNFFYLTVQAVVCIGTITLCKQLGMIKVLAPFDADRARKWFPISLLLVGMIYTSTKSLQFLSVPVYTIFKNLTIIVIAYGEVLWFGGSVTPLALLSFGLMVLSSIVAAWADIQSAINGDFGTGDSAAAVSTLNAGYAWMGMNVFCSAAYVLGMRKVIKKMNFKDWDTMYYNNLLTIPVLVICSLLTEDWSAYNFSRNFPDDTRNKIIIGMIYSGLAAIFISYCSAWCIRVTSSTTYSMVGALNKLPIAISGLIFFSAPVTFGSVSAIFIGFISGLVYAWSRVRQSMSSGGSLPTVAPPMSASAKSNRDANS</sequence>
<feature type="transmembrane region" description="Helical" evidence="4">
    <location>
        <begin position="532"/>
        <end position="556"/>
    </location>
</feature>
<proteinExistence type="inferred from homology"/>
<dbReference type="PANTHER" id="PTHR43976:SF16">
    <property type="entry name" value="SHORT-CHAIN DEHYDROGENASE_REDUCTASE FAMILY PROTEIN"/>
    <property type="match status" value="1"/>
</dbReference>
<dbReference type="InterPro" id="IPR051911">
    <property type="entry name" value="SDR_oxidoreductase"/>
</dbReference>
<feature type="transmembrane region" description="Helical" evidence="4">
    <location>
        <begin position="438"/>
        <end position="459"/>
    </location>
</feature>
<dbReference type="InterPro" id="IPR036291">
    <property type="entry name" value="NAD(P)-bd_dom_sf"/>
</dbReference>
<dbReference type="PRINTS" id="PR00081">
    <property type="entry name" value="GDHRDH"/>
</dbReference>
<keyword evidence="2" id="KW-0560">Oxidoreductase</keyword>
<evidence type="ECO:0000256" key="4">
    <source>
        <dbReference type="SAM" id="Phobius"/>
    </source>
</evidence>
<dbReference type="AlphaFoldDB" id="A0A4E9EIJ0"/>
<accession>A0A4E9EIJ0</accession>
<reference evidence="5" key="2">
    <citation type="submission" date="2021-03" db="EMBL/GenBank/DDBJ databases">
        <authorList>
            <person name="Alouane T."/>
            <person name="Langin T."/>
            <person name="Bonhomme L."/>
        </authorList>
    </citation>
    <scope>NUCLEOTIDE SEQUENCE</scope>
    <source>
        <strain evidence="5">MDC_Fg202</strain>
    </source>
</reference>
<dbReference type="SUPFAM" id="SSF51735">
    <property type="entry name" value="NAD(P)-binding Rossmann-fold domains"/>
    <property type="match status" value="1"/>
</dbReference>
<evidence type="ECO:0000313" key="6">
    <source>
        <dbReference type="EMBL" id="VIO62599.1"/>
    </source>
</evidence>
<feature type="transmembrane region" description="Helical" evidence="4">
    <location>
        <begin position="480"/>
        <end position="499"/>
    </location>
</feature>
<reference evidence="6" key="1">
    <citation type="submission" date="2019-04" db="EMBL/GenBank/DDBJ databases">
        <authorList>
            <person name="Melise S."/>
            <person name="Noan J."/>
            <person name="Okalmin O."/>
        </authorList>
    </citation>
    <scope>NUCLEOTIDE SEQUENCE</scope>
    <source>
        <strain evidence="6">FN9</strain>
    </source>
</reference>
<evidence type="ECO:0000256" key="2">
    <source>
        <dbReference type="ARBA" id="ARBA00023002"/>
    </source>
</evidence>
<name>A0A4E9EIJ0_GIBZA</name>
<feature type="transmembrane region" description="Helical" evidence="4">
    <location>
        <begin position="646"/>
        <end position="668"/>
    </location>
</feature>
<feature type="region of interest" description="Disordered" evidence="3">
    <location>
        <begin position="375"/>
        <end position="399"/>
    </location>
</feature>
<feature type="region of interest" description="Disordered" evidence="3">
    <location>
        <begin position="728"/>
        <end position="751"/>
    </location>
</feature>
<feature type="compositionally biased region" description="Basic and acidic residues" evidence="3">
    <location>
        <begin position="375"/>
        <end position="384"/>
    </location>
</feature>
<evidence type="ECO:0000313" key="5">
    <source>
        <dbReference type="EMBL" id="CAG1988495.1"/>
    </source>
</evidence>
<dbReference type="Gene3D" id="3.40.50.720">
    <property type="entry name" value="NAD(P)-binding Rossmann-like Domain"/>
    <property type="match status" value="1"/>
</dbReference>
<dbReference type="EMBL" id="CAJPIJ010000146">
    <property type="protein sequence ID" value="CAG1988495.1"/>
    <property type="molecule type" value="Genomic_DNA"/>
</dbReference>
<keyword evidence="4" id="KW-0472">Membrane</keyword>
<keyword evidence="4" id="KW-1133">Transmembrane helix</keyword>
<evidence type="ECO:0000256" key="3">
    <source>
        <dbReference type="SAM" id="MobiDB-lite"/>
    </source>
</evidence>
<feature type="transmembrane region" description="Helical" evidence="4">
    <location>
        <begin position="576"/>
        <end position="597"/>
    </location>
</feature>
<dbReference type="EMBL" id="CAAKMV010000163">
    <property type="protein sequence ID" value="VIO62599.1"/>
    <property type="molecule type" value="Genomic_DNA"/>
</dbReference>
<dbReference type="PANTHER" id="PTHR43976">
    <property type="entry name" value="SHORT CHAIN DEHYDROGENASE"/>
    <property type="match status" value="1"/>
</dbReference>
<dbReference type="Pfam" id="PF00106">
    <property type="entry name" value="adh_short"/>
    <property type="match status" value="1"/>
</dbReference>
<evidence type="ECO:0008006" key="7">
    <source>
        <dbReference type="Google" id="ProtNLM"/>
    </source>
</evidence>
<keyword evidence="4" id="KW-0812">Transmembrane</keyword>
<dbReference type="Proteomes" id="UP000746612">
    <property type="component" value="Unassembled WGS sequence"/>
</dbReference>
<evidence type="ECO:0000256" key="1">
    <source>
        <dbReference type="ARBA" id="ARBA00006484"/>
    </source>
</evidence>
<dbReference type="GO" id="GO:0016491">
    <property type="term" value="F:oxidoreductase activity"/>
    <property type="evidence" value="ECO:0007669"/>
    <property type="project" value="UniProtKB-KW"/>
</dbReference>
<feature type="transmembrane region" description="Helical" evidence="4">
    <location>
        <begin position="609"/>
        <end position="626"/>
    </location>
</feature>
<gene>
    <name evidence="6" type="ORF">FUG_LOCUS477538</name>
    <name evidence="5" type="ORF">MDCFG202_LOCUS306874</name>
</gene>
<dbReference type="NCBIfam" id="TIGR00803">
    <property type="entry name" value="nst"/>
    <property type="match status" value="1"/>
</dbReference>
<feature type="region of interest" description="Disordered" evidence="3">
    <location>
        <begin position="317"/>
        <end position="342"/>
    </location>
</feature>
<organism evidence="6">
    <name type="scientific">Gibberella zeae</name>
    <name type="common">Wheat head blight fungus</name>
    <name type="synonym">Fusarium graminearum</name>
    <dbReference type="NCBI Taxonomy" id="5518"/>
    <lineage>
        <taxon>Eukaryota</taxon>
        <taxon>Fungi</taxon>
        <taxon>Dikarya</taxon>
        <taxon>Ascomycota</taxon>
        <taxon>Pezizomycotina</taxon>
        <taxon>Sordariomycetes</taxon>
        <taxon>Hypocreomycetidae</taxon>
        <taxon>Hypocreales</taxon>
        <taxon>Nectriaceae</taxon>
        <taxon>Fusarium</taxon>
    </lineage>
</organism>
<protein>
    <recommendedName>
        <fullName evidence="7">GDP-mannose transporter</fullName>
    </recommendedName>
</protein>
<dbReference type="InterPro" id="IPR002347">
    <property type="entry name" value="SDR_fam"/>
</dbReference>
<comment type="similarity">
    <text evidence="1">Belongs to the short-chain dehydrogenases/reductases (SDR) family.</text>
</comment>
<feature type="transmembrane region" description="Helical" evidence="4">
    <location>
        <begin position="505"/>
        <end position="525"/>
    </location>
</feature>
<dbReference type="CDD" id="cd05374">
    <property type="entry name" value="17beta-HSD-like_SDR_c"/>
    <property type="match status" value="1"/>
</dbReference>